<dbReference type="InterPro" id="IPR037068">
    <property type="entry name" value="DNA_primase_core_N_sf"/>
</dbReference>
<gene>
    <name evidence="6" type="ORF">M6B22_11275</name>
</gene>
<dbReference type="InterPro" id="IPR013264">
    <property type="entry name" value="DNAG_N"/>
</dbReference>
<dbReference type="PANTHER" id="PTHR30313">
    <property type="entry name" value="DNA PRIMASE"/>
    <property type="match status" value="1"/>
</dbReference>
<keyword evidence="7" id="KW-1185">Reference proteome</keyword>
<dbReference type="Proteomes" id="UP001164693">
    <property type="component" value="Chromosome"/>
</dbReference>
<protein>
    <submittedName>
        <fullName evidence="6">CHC2 zinc finger domain-containing protein</fullName>
    </submittedName>
</protein>
<proteinExistence type="predicted"/>
<keyword evidence="3" id="KW-0862">Zinc</keyword>
<evidence type="ECO:0000313" key="7">
    <source>
        <dbReference type="Proteomes" id="UP001164693"/>
    </source>
</evidence>
<keyword evidence="1" id="KW-0479">Metal-binding</keyword>
<dbReference type="SUPFAM" id="SSF56731">
    <property type="entry name" value="DNA primase core"/>
    <property type="match status" value="1"/>
</dbReference>
<evidence type="ECO:0000256" key="4">
    <source>
        <dbReference type="SAM" id="MobiDB-lite"/>
    </source>
</evidence>
<dbReference type="Pfam" id="PF08275">
    <property type="entry name" value="DNAG_N"/>
    <property type="match status" value="1"/>
</dbReference>
<dbReference type="Gene3D" id="3.90.580.10">
    <property type="entry name" value="Zinc finger, CHC2-type domain"/>
    <property type="match status" value="1"/>
</dbReference>
<evidence type="ECO:0000313" key="6">
    <source>
        <dbReference type="EMBL" id="WAX55142.1"/>
    </source>
</evidence>
<dbReference type="PANTHER" id="PTHR30313:SF2">
    <property type="entry name" value="DNA PRIMASE"/>
    <property type="match status" value="1"/>
</dbReference>
<dbReference type="Gene3D" id="3.40.1360.10">
    <property type="match status" value="1"/>
</dbReference>
<dbReference type="InterPro" id="IPR050219">
    <property type="entry name" value="DnaG_primase"/>
</dbReference>
<feature type="compositionally biased region" description="Low complexity" evidence="4">
    <location>
        <begin position="109"/>
        <end position="120"/>
    </location>
</feature>
<dbReference type="InterPro" id="IPR002694">
    <property type="entry name" value="Znf_CHC2"/>
</dbReference>
<accession>A0ABY7JV15</accession>
<reference evidence="6" key="1">
    <citation type="submission" date="2022-05" db="EMBL/GenBank/DDBJ databases">
        <title>Jatrophihabitans sp. SB3-54 whole genome sequence.</title>
        <authorList>
            <person name="Suh M.K."/>
            <person name="Eom M.K."/>
            <person name="Kim J.S."/>
            <person name="Kim H.S."/>
            <person name="Do H.E."/>
            <person name="Shin Y.K."/>
            <person name="Lee J.-S."/>
        </authorList>
    </citation>
    <scope>NUCLEOTIDE SEQUENCE</scope>
    <source>
        <strain evidence="6">SB3-54</strain>
    </source>
</reference>
<dbReference type="RefSeq" id="WP_269441644.1">
    <property type="nucleotide sequence ID" value="NZ_CP097463.1"/>
</dbReference>
<evidence type="ECO:0000256" key="3">
    <source>
        <dbReference type="ARBA" id="ARBA00022833"/>
    </source>
</evidence>
<dbReference type="SMART" id="SM00400">
    <property type="entry name" value="ZnF_CHCC"/>
    <property type="match status" value="1"/>
</dbReference>
<dbReference type="Pfam" id="PF01807">
    <property type="entry name" value="Zn_ribbon_DnaG"/>
    <property type="match status" value="1"/>
</dbReference>
<dbReference type="EMBL" id="CP097463">
    <property type="protein sequence ID" value="WAX55142.1"/>
    <property type="molecule type" value="Genomic_DNA"/>
</dbReference>
<dbReference type="Pfam" id="PF13155">
    <property type="entry name" value="Toprim_2"/>
    <property type="match status" value="1"/>
</dbReference>
<feature type="domain" description="Zinc finger CHC2-type" evidence="5">
    <location>
        <begin position="42"/>
        <end position="97"/>
    </location>
</feature>
<dbReference type="InterPro" id="IPR036977">
    <property type="entry name" value="DNA_primase_Znf_CHC2"/>
</dbReference>
<feature type="region of interest" description="Disordered" evidence="4">
    <location>
        <begin position="485"/>
        <end position="505"/>
    </location>
</feature>
<sequence>MSPLLDRGDIARIRADHPIIGVLDRLGVYPPDRWNGTADFMVSCLVPGHRDSTPSCIIHPDTGRWHCFGCGAHGDVLDLVAQATGTRSLREIADRLDTPGPIQPVVGPSTATAASSTVSTGERPDAGRTPYVRVMAVNAEAWAYTSQPLLARRAHTYLAGRGIDLTALQAEAGAPLAGHTPYRADGLTTHLLGLGFTGDEIVDAGWATRDDETLTDRFRRRVIIPVRDQGGQVIGVYGRDVTGRAACKYLNTAHTVAFHKGTALYRPTSGPLGPDATVIVCEGSLDALTVAAHAAAAGLSRRYAPVSPSGTALTDAQARLVLAISPMPPVVCGDGDAPGQAASATWARTLVRHGREAFATLLPDGHDPASWLTEHGASGLAAFTRSDRASQPVGSVGRIPAAGLLADQVLAEHIIRARQRHHDTETVVVLPAVVREIAGLAVHLPTDAARASFIESAGEALANSADGGSPSQRTAQIRAAVARELAQRPAPERAAHDAGVMSLGR</sequence>
<feature type="region of interest" description="Disordered" evidence="4">
    <location>
        <begin position="97"/>
        <end position="126"/>
    </location>
</feature>
<evidence type="ECO:0000256" key="1">
    <source>
        <dbReference type="ARBA" id="ARBA00022723"/>
    </source>
</evidence>
<evidence type="ECO:0000256" key="2">
    <source>
        <dbReference type="ARBA" id="ARBA00022771"/>
    </source>
</evidence>
<name>A0ABY7JV15_9ACTN</name>
<dbReference type="SUPFAM" id="SSF57783">
    <property type="entry name" value="Zinc beta-ribbon"/>
    <property type="match status" value="1"/>
</dbReference>
<keyword evidence="2" id="KW-0863">Zinc-finger</keyword>
<evidence type="ECO:0000259" key="5">
    <source>
        <dbReference type="SMART" id="SM00400"/>
    </source>
</evidence>
<dbReference type="Gene3D" id="3.90.980.10">
    <property type="entry name" value="DNA primase, catalytic core, N-terminal domain"/>
    <property type="match status" value="1"/>
</dbReference>
<organism evidence="6 7">
    <name type="scientific">Jatrophihabitans cynanchi</name>
    <dbReference type="NCBI Taxonomy" id="2944128"/>
    <lineage>
        <taxon>Bacteria</taxon>
        <taxon>Bacillati</taxon>
        <taxon>Actinomycetota</taxon>
        <taxon>Actinomycetes</taxon>
        <taxon>Jatrophihabitantales</taxon>
        <taxon>Jatrophihabitantaceae</taxon>
        <taxon>Jatrophihabitans</taxon>
    </lineage>
</organism>